<reference evidence="2 3" key="1">
    <citation type="submission" date="2023-07" db="EMBL/GenBank/DDBJ databases">
        <title>Sequencing the genomes of 1000 actinobacteria strains.</title>
        <authorList>
            <person name="Klenk H.-P."/>
        </authorList>
    </citation>
    <scope>NUCLEOTIDE SEQUENCE [LARGE SCALE GENOMIC DNA]</scope>
    <source>
        <strain evidence="2 3">DSM 46740</strain>
    </source>
</reference>
<dbReference type="Proteomes" id="UP001225356">
    <property type="component" value="Unassembled WGS sequence"/>
</dbReference>
<dbReference type="EMBL" id="JAUSQU010000001">
    <property type="protein sequence ID" value="MDP9849625.1"/>
    <property type="molecule type" value="Genomic_DNA"/>
</dbReference>
<sequence>MAGEIASSVVAHLLAVQDDAHVVAAGRRQAGSAVPDPDPDPNPDPGPGSAPPPP</sequence>
<comment type="caution">
    <text evidence="2">The sequence shown here is derived from an EMBL/GenBank/DDBJ whole genome shotgun (WGS) entry which is preliminary data.</text>
</comment>
<evidence type="ECO:0000313" key="2">
    <source>
        <dbReference type="EMBL" id="MDP9849625.1"/>
    </source>
</evidence>
<keyword evidence="3" id="KW-1185">Reference proteome</keyword>
<organism evidence="2 3">
    <name type="scientific">Streptosporangium lutulentum</name>
    <dbReference type="NCBI Taxonomy" id="1461250"/>
    <lineage>
        <taxon>Bacteria</taxon>
        <taxon>Bacillati</taxon>
        <taxon>Actinomycetota</taxon>
        <taxon>Actinomycetes</taxon>
        <taxon>Streptosporangiales</taxon>
        <taxon>Streptosporangiaceae</taxon>
        <taxon>Streptosporangium</taxon>
    </lineage>
</organism>
<accession>A0ABT9QS98</accession>
<evidence type="ECO:0000256" key="1">
    <source>
        <dbReference type="SAM" id="MobiDB-lite"/>
    </source>
</evidence>
<protein>
    <submittedName>
        <fullName evidence="2">Uncharacterized protein</fullName>
    </submittedName>
</protein>
<feature type="compositionally biased region" description="Pro residues" evidence="1">
    <location>
        <begin position="40"/>
        <end position="54"/>
    </location>
</feature>
<name>A0ABT9QS98_9ACTN</name>
<evidence type="ECO:0000313" key="3">
    <source>
        <dbReference type="Proteomes" id="UP001225356"/>
    </source>
</evidence>
<proteinExistence type="predicted"/>
<feature type="region of interest" description="Disordered" evidence="1">
    <location>
        <begin position="24"/>
        <end position="54"/>
    </location>
</feature>
<dbReference type="RefSeq" id="WP_307567574.1">
    <property type="nucleotide sequence ID" value="NZ_JAUSQU010000001.1"/>
</dbReference>
<gene>
    <name evidence="2" type="ORF">J2853_008836</name>
</gene>